<proteinExistence type="predicted"/>
<reference evidence="2" key="1">
    <citation type="journal article" date="2021" name="Proc. Natl. Acad. Sci. U.S.A.">
        <title>A Catalog of Tens of Thousands of Viruses from Human Metagenomes Reveals Hidden Associations with Chronic Diseases.</title>
        <authorList>
            <person name="Tisza M.J."/>
            <person name="Buck C.B."/>
        </authorList>
    </citation>
    <scope>NUCLEOTIDE SEQUENCE</scope>
    <source>
        <strain evidence="2">Cted82</strain>
    </source>
</reference>
<dbReference type="EMBL" id="BK032867">
    <property type="protein sequence ID" value="DAF64776.1"/>
    <property type="molecule type" value="Genomic_DNA"/>
</dbReference>
<accession>A0A8S5TNS1</accession>
<keyword evidence="1" id="KW-0812">Transmembrane</keyword>
<protein>
    <submittedName>
        <fullName evidence="2">Uncharacterized protein</fullName>
    </submittedName>
</protein>
<evidence type="ECO:0000256" key="1">
    <source>
        <dbReference type="SAM" id="Phobius"/>
    </source>
</evidence>
<keyword evidence="1" id="KW-0472">Membrane</keyword>
<evidence type="ECO:0000313" key="2">
    <source>
        <dbReference type="EMBL" id="DAF64776.1"/>
    </source>
</evidence>
<feature type="transmembrane region" description="Helical" evidence="1">
    <location>
        <begin position="12"/>
        <end position="31"/>
    </location>
</feature>
<sequence length="49" mass="5965">MPHFLPHNFYNSYNHLLHLTILVGCFILSRFSSYQVNIHQYHYMPPLFL</sequence>
<organism evidence="2">
    <name type="scientific">Myoviridae sp. cted82</name>
    <dbReference type="NCBI Taxonomy" id="2827696"/>
    <lineage>
        <taxon>Viruses</taxon>
        <taxon>Duplodnaviria</taxon>
        <taxon>Heunggongvirae</taxon>
        <taxon>Uroviricota</taxon>
        <taxon>Caudoviricetes</taxon>
    </lineage>
</organism>
<name>A0A8S5TNS1_9CAUD</name>
<keyword evidence="1" id="KW-1133">Transmembrane helix</keyword>